<gene>
    <name evidence="3" type="ORF">J2Z17_001322</name>
</gene>
<dbReference type="RefSeq" id="WP_209943360.1">
    <property type="nucleotide sequence ID" value="NZ_JAGGJU010000003.1"/>
</dbReference>
<dbReference type="Proteomes" id="UP000759443">
    <property type="component" value="Unassembled WGS sequence"/>
</dbReference>
<organism evidence="3 4">
    <name type="scientific">Rhizobium halophytocola</name>
    <dbReference type="NCBI Taxonomy" id="735519"/>
    <lineage>
        <taxon>Bacteria</taxon>
        <taxon>Pseudomonadati</taxon>
        <taxon>Pseudomonadota</taxon>
        <taxon>Alphaproteobacteria</taxon>
        <taxon>Hyphomicrobiales</taxon>
        <taxon>Rhizobiaceae</taxon>
        <taxon>Rhizobium/Agrobacterium group</taxon>
        <taxon>Rhizobium</taxon>
    </lineage>
</organism>
<dbReference type="EMBL" id="JAGGJU010000003">
    <property type="protein sequence ID" value="MBP1849901.1"/>
    <property type="molecule type" value="Genomic_DNA"/>
</dbReference>
<feature type="region of interest" description="Disordered" evidence="1">
    <location>
        <begin position="58"/>
        <end position="86"/>
    </location>
</feature>
<dbReference type="PROSITE" id="PS51257">
    <property type="entry name" value="PROKAR_LIPOPROTEIN"/>
    <property type="match status" value="1"/>
</dbReference>
<feature type="chain" id="PRO_5046976300" description="SHOCT domain-containing protein" evidence="2">
    <location>
        <begin position="24"/>
        <end position="138"/>
    </location>
</feature>
<evidence type="ECO:0000256" key="2">
    <source>
        <dbReference type="SAM" id="SignalP"/>
    </source>
</evidence>
<keyword evidence="2" id="KW-0732">Signal</keyword>
<evidence type="ECO:0008006" key="5">
    <source>
        <dbReference type="Google" id="ProtNLM"/>
    </source>
</evidence>
<name>A0ABS4DW31_9HYPH</name>
<proteinExistence type="predicted"/>
<evidence type="ECO:0000313" key="4">
    <source>
        <dbReference type="Proteomes" id="UP000759443"/>
    </source>
</evidence>
<feature type="compositionally biased region" description="Polar residues" evidence="1">
    <location>
        <begin position="73"/>
        <end position="86"/>
    </location>
</feature>
<accession>A0ABS4DW31</accession>
<sequence length="138" mass="14585">MQSDQFRNSLSACLSGRRLTVLAAMALLAGCSARDVMVQPISADTADSSIVTIEEAHDPMSSGQLRTADGYPSFSTPLTAANSQMSNEEAAALSARMNALSHARRAGSVSEAEYRRQMLALQQLAANHGRDTEAAIGK</sequence>
<keyword evidence="4" id="KW-1185">Reference proteome</keyword>
<evidence type="ECO:0000256" key="1">
    <source>
        <dbReference type="SAM" id="MobiDB-lite"/>
    </source>
</evidence>
<reference evidence="3 4" key="1">
    <citation type="submission" date="2021-03" db="EMBL/GenBank/DDBJ databases">
        <title>Genomic Encyclopedia of Type Strains, Phase IV (KMG-IV): sequencing the most valuable type-strain genomes for metagenomic binning, comparative biology and taxonomic classification.</title>
        <authorList>
            <person name="Goeker M."/>
        </authorList>
    </citation>
    <scope>NUCLEOTIDE SEQUENCE [LARGE SCALE GENOMIC DNA]</scope>
    <source>
        <strain evidence="3 4">DSM 21600</strain>
    </source>
</reference>
<feature type="signal peptide" evidence="2">
    <location>
        <begin position="1"/>
        <end position="23"/>
    </location>
</feature>
<protein>
    <recommendedName>
        <fullName evidence="5">SHOCT domain-containing protein</fullName>
    </recommendedName>
</protein>
<evidence type="ECO:0000313" key="3">
    <source>
        <dbReference type="EMBL" id="MBP1849901.1"/>
    </source>
</evidence>
<comment type="caution">
    <text evidence="3">The sequence shown here is derived from an EMBL/GenBank/DDBJ whole genome shotgun (WGS) entry which is preliminary data.</text>
</comment>